<dbReference type="InterPro" id="IPR050834">
    <property type="entry name" value="Glycosyltransf_2"/>
</dbReference>
<dbReference type="RefSeq" id="WP_228978545.1">
    <property type="nucleotide sequence ID" value="NZ_CAJQYY010000013.1"/>
</dbReference>
<organism evidence="3 4">
    <name type="scientific">Paraburkholderia gardini</name>
    <dbReference type="NCBI Taxonomy" id="2823469"/>
    <lineage>
        <taxon>Bacteria</taxon>
        <taxon>Pseudomonadati</taxon>
        <taxon>Pseudomonadota</taxon>
        <taxon>Betaproteobacteria</taxon>
        <taxon>Burkholderiales</taxon>
        <taxon>Burkholderiaceae</taxon>
        <taxon>Paraburkholderia</taxon>
    </lineage>
</organism>
<feature type="domain" description="Methyltransferase type 11" evidence="2">
    <location>
        <begin position="425"/>
        <end position="474"/>
    </location>
</feature>
<dbReference type="Pfam" id="PF00535">
    <property type="entry name" value="Glycos_transf_2"/>
    <property type="match status" value="1"/>
</dbReference>
<evidence type="ECO:0008006" key="5">
    <source>
        <dbReference type="Google" id="ProtNLM"/>
    </source>
</evidence>
<dbReference type="InterPro" id="IPR029063">
    <property type="entry name" value="SAM-dependent_MTases_sf"/>
</dbReference>
<evidence type="ECO:0000313" key="3">
    <source>
        <dbReference type="EMBL" id="CAG4899362.1"/>
    </source>
</evidence>
<dbReference type="Gene3D" id="3.90.550.10">
    <property type="entry name" value="Spore Coat Polysaccharide Biosynthesis Protein SpsA, Chain A"/>
    <property type="match status" value="1"/>
</dbReference>
<dbReference type="Pfam" id="PF08241">
    <property type="entry name" value="Methyltransf_11"/>
    <property type="match status" value="1"/>
</dbReference>
<gene>
    <name evidence="3" type="ORF">R54767_02515</name>
</gene>
<dbReference type="Gene3D" id="3.40.50.150">
    <property type="entry name" value="Vaccinia Virus protein VP39"/>
    <property type="match status" value="1"/>
</dbReference>
<dbReference type="CDD" id="cd00761">
    <property type="entry name" value="Glyco_tranf_GTA_type"/>
    <property type="match status" value="1"/>
</dbReference>
<proteinExistence type="predicted"/>
<name>A0ABN7QP52_9BURK</name>
<dbReference type="CDD" id="cd02440">
    <property type="entry name" value="AdoMet_MTases"/>
    <property type="match status" value="1"/>
</dbReference>
<evidence type="ECO:0000259" key="2">
    <source>
        <dbReference type="Pfam" id="PF08241"/>
    </source>
</evidence>
<dbReference type="SUPFAM" id="SSF53448">
    <property type="entry name" value="Nucleotide-diphospho-sugar transferases"/>
    <property type="match status" value="1"/>
</dbReference>
<feature type="domain" description="Glycosyltransferase 2-like" evidence="1">
    <location>
        <begin position="5"/>
        <end position="122"/>
    </location>
</feature>
<dbReference type="PANTHER" id="PTHR43685:SF2">
    <property type="entry name" value="GLYCOSYLTRANSFERASE 2-LIKE DOMAIN-CONTAINING PROTEIN"/>
    <property type="match status" value="1"/>
</dbReference>
<comment type="caution">
    <text evidence="3">The sequence shown here is derived from an EMBL/GenBank/DDBJ whole genome shotgun (WGS) entry which is preliminary data.</text>
</comment>
<dbReference type="SUPFAM" id="SSF53335">
    <property type="entry name" value="S-adenosyl-L-methionine-dependent methyltransferases"/>
    <property type="match status" value="1"/>
</dbReference>
<keyword evidence="4" id="KW-1185">Reference proteome</keyword>
<dbReference type="InterPro" id="IPR013216">
    <property type="entry name" value="Methyltransf_11"/>
</dbReference>
<dbReference type="InterPro" id="IPR029044">
    <property type="entry name" value="Nucleotide-diphossugar_trans"/>
</dbReference>
<evidence type="ECO:0000259" key="1">
    <source>
        <dbReference type="Pfam" id="PF00535"/>
    </source>
</evidence>
<reference evidence="3 4" key="1">
    <citation type="submission" date="2021-04" db="EMBL/GenBank/DDBJ databases">
        <authorList>
            <person name="Vanwijnsberghe S."/>
        </authorList>
    </citation>
    <scope>NUCLEOTIDE SEQUENCE [LARGE SCALE GENOMIC DNA]</scope>
    <source>
        <strain evidence="3 4">LMG 32171</strain>
    </source>
</reference>
<dbReference type="EMBL" id="CAJQYY010000013">
    <property type="protein sequence ID" value="CAG4899362.1"/>
    <property type="molecule type" value="Genomic_DNA"/>
</dbReference>
<protein>
    <recommendedName>
        <fullName evidence="5">Methyltransferase family protein</fullName>
    </recommendedName>
</protein>
<dbReference type="InterPro" id="IPR001173">
    <property type="entry name" value="Glyco_trans_2-like"/>
</dbReference>
<dbReference type="PANTHER" id="PTHR43685">
    <property type="entry name" value="GLYCOSYLTRANSFERASE"/>
    <property type="match status" value="1"/>
</dbReference>
<accession>A0ABN7QP52</accession>
<dbReference type="Proteomes" id="UP000789752">
    <property type="component" value="Unassembled WGS sequence"/>
</dbReference>
<evidence type="ECO:0000313" key="4">
    <source>
        <dbReference type="Proteomes" id="UP000789752"/>
    </source>
</evidence>
<sequence>MATVSILIPAYKAQFLDRALISAQQQTFADIEILVGDDTPDAALEPFVRRFADPRIQYFHHGFQKGTRNSQALLQKASGKYIKWLYDDDVLMPTSVEVLVEALRAHPEAPMAFHGRVIIDENDAVTHVPPPLLKEGERGLIDRAFLVSEMVGKLNNFIGEPSNIMFDRERADVSSVFDYRSVKLDFLGDVAIYLNLSQHGPLVAVGGYWSAFRRHSGQSSASSSPNFSAGLYEWELMVRGEAAAGSLDAESLALAQQLLKQTYSNWASLPELSRLHANLDELTASPAEGLFTSPRFRADLESARTLVASRVAARRSRPAPAQRFCVVCDQTVTEWKPHPLAGQDRDFMQQVESVGSTLEKHLCPNCYCNDRDRHLWLYAAYSGIFENATEKRILHIAPEATLEPRIRALNPLEYIGGDLFPRSAEHRKIDVEALEFPDGYFDLIICNHVLEHVDDPSAALAEFNRCLKPEGHLIAQTPYSPVLKHTFELNRPVQPAFATRYFGQSDHVRLFGADIVDYFRAAGLHGDLYPHKAVLGEIDPDYVGCNGREPFFLFSKGQVPVFAG</sequence>